<proteinExistence type="predicted"/>
<keyword evidence="2" id="KW-1185">Reference proteome</keyword>
<dbReference type="AlphaFoldDB" id="A0A5N6KU70"/>
<reference evidence="1 2" key="1">
    <citation type="submission" date="2019-06" db="EMBL/GenBank/DDBJ databases">
        <title>A chromosomal-level reference genome of Carpinus fangiana (Coryloideae, Betulaceae).</title>
        <authorList>
            <person name="Yang X."/>
            <person name="Wang Z."/>
            <person name="Zhang L."/>
            <person name="Hao G."/>
            <person name="Liu J."/>
            <person name="Yang Y."/>
        </authorList>
    </citation>
    <scope>NUCLEOTIDE SEQUENCE [LARGE SCALE GENOMIC DNA]</scope>
    <source>
        <strain evidence="1">Cfa_2016G</strain>
        <tissue evidence="1">Leaf</tissue>
    </source>
</reference>
<dbReference type="Proteomes" id="UP000327013">
    <property type="component" value="Unassembled WGS sequence"/>
</dbReference>
<evidence type="ECO:0000313" key="2">
    <source>
        <dbReference type="Proteomes" id="UP000327013"/>
    </source>
</evidence>
<gene>
    <name evidence="1" type="ORF">FH972_022928</name>
</gene>
<accession>A0A5N6KU70</accession>
<sequence>MAHILNLTQFTSLRSMVISHSVCLDITARRSRAEVGSGSMRLAPKFGARRHTREPQAQPRFHSRHHSLLHCTIVLPQCQLFPRCIPASSMVYFVCLAGQRAMAASAACSDCKMLGNGACAFPCMGSVELQVSAIQGSNIVPFPERFGFALVSGSPCSGQHGMPRNMLGNLCPPSRDCSCLLLILSHRGTQ</sequence>
<evidence type="ECO:0000313" key="1">
    <source>
        <dbReference type="EMBL" id="KAB8345873.1"/>
    </source>
</evidence>
<organism evidence="1 2">
    <name type="scientific">Carpinus fangiana</name>
    <dbReference type="NCBI Taxonomy" id="176857"/>
    <lineage>
        <taxon>Eukaryota</taxon>
        <taxon>Viridiplantae</taxon>
        <taxon>Streptophyta</taxon>
        <taxon>Embryophyta</taxon>
        <taxon>Tracheophyta</taxon>
        <taxon>Spermatophyta</taxon>
        <taxon>Magnoliopsida</taxon>
        <taxon>eudicotyledons</taxon>
        <taxon>Gunneridae</taxon>
        <taxon>Pentapetalae</taxon>
        <taxon>rosids</taxon>
        <taxon>fabids</taxon>
        <taxon>Fagales</taxon>
        <taxon>Betulaceae</taxon>
        <taxon>Carpinus</taxon>
    </lineage>
</organism>
<dbReference type="EMBL" id="VIBQ01000013">
    <property type="protein sequence ID" value="KAB8345873.1"/>
    <property type="molecule type" value="Genomic_DNA"/>
</dbReference>
<protein>
    <submittedName>
        <fullName evidence="1">Uncharacterized protein</fullName>
    </submittedName>
</protein>
<comment type="caution">
    <text evidence="1">The sequence shown here is derived from an EMBL/GenBank/DDBJ whole genome shotgun (WGS) entry which is preliminary data.</text>
</comment>
<name>A0A5N6KU70_9ROSI</name>